<dbReference type="RefSeq" id="WP_067755506.1">
    <property type="nucleotide sequence ID" value="NZ_CP015772.1"/>
</dbReference>
<organism evidence="3 4">
    <name type="scientific">Niabella ginsenosidivorans</name>
    <dbReference type="NCBI Taxonomy" id="1176587"/>
    <lineage>
        <taxon>Bacteria</taxon>
        <taxon>Pseudomonadati</taxon>
        <taxon>Bacteroidota</taxon>
        <taxon>Chitinophagia</taxon>
        <taxon>Chitinophagales</taxon>
        <taxon>Chitinophagaceae</taxon>
        <taxon>Niabella</taxon>
    </lineage>
</organism>
<keyword evidence="1" id="KW-1133">Transmembrane helix</keyword>
<dbReference type="OrthoDB" id="831538at2"/>
<evidence type="ECO:0000313" key="3">
    <source>
        <dbReference type="EMBL" id="ANH81355.1"/>
    </source>
</evidence>
<reference evidence="3 4" key="1">
    <citation type="submission" date="2016-05" db="EMBL/GenBank/DDBJ databases">
        <title>Niabella ginsenosidivorans BS26 whole genome sequencing.</title>
        <authorList>
            <person name="Im W.T."/>
            <person name="Siddiqi M.Z."/>
        </authorList>
    </citation>
    <scope>NUCLEOTIDE SEQUENCE [LARGE SCALE GENOMIC DNA]</scope>
    <source>
        <strain evidence="3 4">BS26</strain>
    </source>
</reference>
<dbReference type="STRING" id="1176587.A8C56_10490"/>
<keyword evidence="1" id="KW-0812">Transmembrane</keyword>
<dbReference type="EMBL" id="CP015772">
    <property type="protein sequence ID" value="ANH81355.1"/>
    <property type="molecule type" value="Genomic_DNA"/>
</dbReference>
<feature type="transmembrane region" description="Helical" evidence="1">
    <location>
        <begin position="486"/>
        <end position="508"/>
    </location>
</feature>
<dbReference type="KEGG" id="nia:A8C56_10490"/>
<gene>
    <name evidence="3" type="ORF">A8C56_10490</name>
</gene>
<sequence>MNSLHAQVPVLADTLSSVSPDFYKVLQTERSKRLKSDSLYINTYRQQQIQFMQSSLTQLVADTLPQAAMLELGYTNQNRNFKLPVTACKTQNVVLYTEGFTTLGKAKIMGKFYFDKIWEDSLANNLSGNLQNGEPYTHFATKAGNYERQNLNFEAGISYPVIKHLYITSLLNYDYHWSTGSIDPRPDSKLFHLEYTPGITLQIRNITFGATYSLGKRDGMYDIVYKNEMFRTSQQYPERRLYINDGYGYIAQYTSQAYSRSEDRIDAWGVSFATKTGAWNVKANYSSSFAARKNFNLRNAADTIPSGGDFDDVVNNYIKELVHSSYDLTIQKLAAIIYTDNDASSHQISLNGIINEGTGVLMSSSNGASYLFDEHIAGIQYLFTLKKEKKASTEMGIDGGLQHFTKKDFLAAHFYENTVADVSVYAGKYFYRNNQLFKITIKPGFTKPLVNDLSVAATQVNTFTKNVVYPEYDYRGSTFFNGQLGFLYYTPSMLGITGSAVSLNAGFLQKIKDSDMDRKLLQQPASGKNQFNISLGFQIFL</sequence>
<name>A0A1A9I204_9BACT</name>
<dbReference type="Proteomes" id="UP000077667">
    <property type="component" value="Chromosome"/>
</dbReference>
<dbReference type="AlphaFoldDB" id="A0A1A9I204"/>
<evidence type="ECO:0000256" key="1">
    <source>
        <dbReference type="SAM" id="Phobius"/>
    </source>
</evidence>
<dbReference type="Pfam" id="PF21012">
    <property type="entry name" value="DUF6850"/>
    <property type="match status" value="1"/>
</dbReference>
<proteinExistence type="predicted"/>
<dbReference type="InterPro" id="IPR049236">
    <property type="entry name" value="DUF6850"/>
</dbReference>
<keyword evidence="1" id="KW-0472">Membrane</keyword>
<keyword evidence="4" id="KW-1185">Reference proteome</keyword>
<evidence type="ECO:0000259" key="2">
    <source>
        <dbReference type="Pfam" id="PF21012"/>
    </source>
</evidence>
<protein>
    <recommendedName>
        <fullName evidence="2">DUF6850 domain-containing protein</fullName>
    </recommendedName>
</protein>
<accession>A0A1A9I204</accession>
<evidence type="ECO:0000313" key="4">
    <source>
        <dbReference type="Proteomes" id="UP000077667"/>
    </source>
</evidence>
<feature type="domain" description="DUF6850" evidence="2">
    <location>
        <begin position="61"/>
        <end position="539"/>
    </location>
</feature>